<protein>
    <submittedName>
        <fullName evidence="2">Uncharacterized protein</fullName>
    </submittedName>
</protein>
<dbReference type="Proteomes" id="UP000016933">
    <property type="component" value="Unassembled WGS sequence"/>
</dbReference>
<feature type="coiled-coil region" evidence="1">
    <location>
        <begin position="115"/>
        <end position="149"/>
    </location>
</feature>
<reference evidence="2 3" key="2">
    <citation type="journal article" date="2012" name="PLoS Pathog.">
        <title>Diverse lifestyles and strategies of plant pathogenesis encoded in the genomes of eighteen Dothideomycetes fungi.</title>
        <authorList>
            <person name="Ohm R.A."/>
            <person name="Feau N."/>
            <person name="Henrissat B."/>
            <person name="Schoch C.L."/>
            <person name="Horwitz B.A."/>
            <person name="Barry K.W."/>
            <person name="Condon B.J."/>
            <person name="Copeland A.C."/>
            <person name="Dhillon B."/>
            <person name="Glaser F."/>
            <person name="Hesse C.N."/>
            <person name="Kosti I."/>
            <person name="LaButti K."/>
            <person name="Lindquist E.A."/>
            <person name="Lucas S."/>
            <person name="Salamov A.A."/>
            <person name="Bradshaw R.E."/>
            <person name="Ciuffetti L."/>
            <person name="Hamelin R.C."/>
            <person name="Kema G.H.J."/>
            <person name="Lawrence C."/>
            <person name="Scott J.A."/>
            <person name="Spatafora J.W."/>
            <person name="Turgeon B.G."/>
            <person name="de Wit P.J.G.M."/>
            <person name="Zhong S."/>
            <person name="Goodwin S.B."/>
            <person name="Grigoriev I.V."/>
        </authorList>
    </citation>
    <scope>NUCLEOTIDE SEQUENCE [LARGE SCALE GENOMIC DNA]</scope>
    <source>
        <strain evidence="3">NZE10 / CBS 128990</strain>
    </source>
</reference>
<proteinExistence type="predicted"/>
<evidence type="ECO:0000313" key="2">
    <source>
        <dbReference type="EMBL" id="EME38847.1"/>
    </source>
</evidence>
<gene>
    <name evidence="2" type="ORF">DOTSEDRAFT_29042</name>
</gene>
<keyword evidence="3" id="KW-1185">Reference proteome</keyword>
<keyword evidence="1" id="KW-0175">Coiled coil</keyword>
<sequence length="221" mass="25017">MLDPPADAFTFTADNTISQCGINVDKLDQVAAEVQTQLKTGFGDCCEKSSRGLIRHLQMPSFFTLLEEVHALNTVLTRLHAANERDRTTMQERVLQVLAKSYGLQEGLKSVAADAKEACKQTAALQGEIETLRKDIIRLEKKAKELERIGRTATIQHNDHAAMDKLRRDMENPMKKHTQRWSDYAAYRSDHHNIIATNQVLIRNWPSYTRRATSPRLSGTT</sequence>
<organism evidence="2 3">
    <name type="scientific">Dothistroma septosporum (strain NZE10 / CBS 128990)</name>
    <name type="common">Red band needle blight fungus</name>
    <name type="synonym">Mycosphaerella pini</name>
    <dbReference type="NCBI Taxonomy" id="675120"/>
    <lineage>
        <taxon>Eukaryota</taxon>
        <taxon>Fungi</taxon>
        <taxon>Dikarya</taxon>
        <taxon>Ascomycota</taxon>
        <taxon>Pezizomycotina</taxon>
        <taxon>Dothideomycetes</taxon>
        <taxon>Dothideomycetidae</taxon>
        <taxon>Mycosphaerellales</taxon>
        <taxon>Mycosphaerellaceae</taxon>
        <taxon>Dothistroma</taxon>
    </lineage>
</organism>
<evidence type="ECO:0000256" key="1">
    <source>
        <dbReference type="SAM" id="Coils"/>
    </source>
</evidence>
<dbReference type="EMBL" id="KB446546">
    <property type="protein sequence ID" value="EME38847.1"/>
    <property type="molecule type" value="Genomic_DNA"/>
</dbReference>
<evidence type="ECO:0000313" key="3">
    <source>
        <dbReference type="Proteomes" id="UP000016933"/>
    </source>
</evidence>
<name>M2XHD2_DOTSN</name>
<dbReference type="HOGENOM" id="CLU_1250650_0_0_1"/>
<accession>M2XHD2</accession>
<reference evidence="3" key="1">
    <citation type="journal article" date="2012" name="PLoS Genet.">
        <title>The genomes of the fungal plant pathogens Cladosporium fulvum and Dothistroma septosporum reveal adaptation to different hosts and lifestyles but also signatures of common ancestry.</title>
        <authorList>
            <person name="de Wit P.J.G.M."/>
            <person name="van der Burgt A."/>
            <person name="Oekmen B."/>
            <person name="Stergiopoulos I."/>
            <person name="Abd-Elsalam K.A."/>
            <person name="Aerts A.L."/>
            <person name="Bahkali A.H."/>
            <person name="Beenen H.G."/>
            <person name="Chettri P."/>
            <person name="Cox M.P."/>
            <person name="Datema E."/>
            <person name="de Vries R.P."/>
            <person name="Dhillon B."/>
            <person name="Ganley A.R."/>
            <person name="Griffiths S.A."/>
            <person name="Guo Y."/>
            <person name="Hamelin R.C."/>
            <person name="Henrissat B."/>
            <person name="Kabir M.S."/>
            <person name="Jashni M.K."/>
            <person name="Kema G."/>
            <person name="Klaubauf S."/>
            <person name="Lapidus A."/>
            <person name="Levasseur A."/>
            <person name="Lindquist E."/>
            <person name="Mehrabi R."/>
            <person name="Ohm R.A."/>
            <person name="Owen T.J."/>
            <person name="Salamov A."/>
            <person name="Schwelm A."/>
            <person name="Schijlen E."/>
            <person name="Sun H."/>
            <person name="van den Burg H.A."/>
            <person name="van Ham R.C.H.J."/>
            <person name="Zhang S."/>
            <person name="Goodwin S.B."/>
            <person name="Grigoriev I.V."/>
            <person name="Collemare J."/>
            <person name="Bradshaw R.E."/>
        </authorList>
    </citation>
    <scope>NUCLEOTIDE SEQUENCE [LARGE SCALE GENOMIC DNA]</scope>
    <source>
        <strain evidence="3">NZE10 / CBS 128990</strain>
    </source>
</reference>
<dbReference type="AlphaFoldDB" id="M2XHD2"/>